<organism evidence="1 2">
    <name type="scientific">Aliivibrio wodanis</name>
    <dbReference type="NCBI Taxonomy" id="80852"/>
    <lineage>
        <taxon>Bacteria</taxon>
        <taxon>Pseudomonadati</taxon>
        <taxon>Pseudomonadota</taxon>
        <taxon>Gammaproteobacteria</taxon>
        <taxon>Vibrionales</taxon>
        <taxon>Vibrionaceae</taxon>
        <taxon>Aliivibrio</taxon>
    </lineage>
</organism>
<dbReference type="HOGENOM" id="CLU_672571_0_0_6"/>
<dbReference type="EMBL" id="LN554847">
    <property type="protein sequence ID" value="CED57422.1"/>
    <property type="molecule type" value="Genomic_DNA"/>
</dbReference>
<protein>
    <submittedName>
        <fullName evidence="1">Uncharacterized protein</fullName>
    </submittedName>
</protein>
<dbReference type="PATRIC" id="fig|80852.17.peg.3579"/>
<proteinExistence type="predicted"/>
<evidence type="ECO:0000313" key="2">
    <source>
        <dbReference type="Proteomes" id="UP000032427"/>
    </source>
</evidence>
<dbReference type="KEGG" id="awd:AWOD_II_0794"/>
<dbReference type="AlphaFoldDB" id="A0A090IAH1"/>
<gene>
    <name evidence="1" type="ORF">AWOD_II_0794</name>
</gene>
<keyword evidence="2" id="KW-1185">Reference proteome</keyword>
<dbReference type="GeneID" id="28543044"/>
<reference evidence="2" key="1">
    <citation type="submission" date="2014-09" db="EMBL/GenBank/DDBJ databases">
        <authorList>
            <person name="Hjerde E."/>
        </authorList>
    </citation>
    <scope>NUCLEOTIDE SEQUENCE [LARGE SCALE GENOMIC DNA]</scope>
    <source>
        <strain evidence="2">06/09/139</strain>
    </source>
</reference>
<name>A0A090IAH1_9GAMM</name>
<dbReference type="Proteomes" id="UP000032427">
    <property type="component" value="Chromosome 2"/>
</dbReference>
<accession>A0A090IAH1</accession>
<dbReference type="OrthoDB" id="5918526at2"/>
<sequence>MYHPLSPLLDYSSYLVVRGKKTYIEENLLLRVKPVEISGTEYWVPIGINWNSGQSTKRRRMEFAQVRFARKGQPYYSKAYYADFDNEEDDLDARSEAIIEAAWSIAELVEQDEYETADAARKTKTFTAKSAYNGLHPNIQLKLSMINGTPYVNSHFERHESKSCYRSHNFSRSIYSINFDDLGEYLAELNAIGEVLDTYLKTKDADISAFKPAKGLTTTPLSKFEMREICDQLIQKAMDGCMAEFKDTWFEFRRKPKQILMIEADDKSNFIVRKELVKTGSTIHLDKFKACTHPTHVLRKVALMKANYNWANYKNERKAESAKGKYFKAAHPSSGVIGVVVKVTEAETIYKGIVGQTPRSSYKFKIFSTKTMSDKNAFIAAKQAYLEAMGEEAWSDYKLAKEFSIYKAK</sequence>
<evidence type="ECO:0000313" key="1">
    <source>
        <dbReference type="EMBL" id="CED57422.1"/>
    </source>
</evidence>